<accession>A0A0G1ZK08</accession>
<comment type="caution">
    <text evidence="1">The sequence shown here is derived from an EMBL/GenBank/DDBJ whole genome shotgun (WGS) entry which is preliminary data.</text>
</comment>
<dbReference type="Proteomes" id="UP000034201">
    <property type="component" value="Unassembled WGS sequence"/>
</dbReference>
<gene>
    <name evidence="1" type="ORF">UY61_C0051G0007</name>
</gene>
<reference evidence="1 2" key="1">
    <citation type="journal article" date="2015" name="Nature">
        <title>rRNA introns, odd ribosomes, and small enigmatic genomes across a large radiation of phyla.</title>
        <authorList>
            <person name="Brown C.T."/>
            <person name="Hug L.A."/>
            <person name="Thomas B.C."/>
            <person name="Sharon I."/>
            <person name="Castelle C.J."/>
            <person name="Singh A."/>
            <person name="Wilkins M.J."/>
            <person name="Williams K.H."/>
            <person name="Banfield J.F."/>
        </authorList>
    </citation>
    <scope>NUCLEOTIDE SEQUENCE [LARGE SCALE GENOMIC DNA]</scope>
</reference>
<protein>
    <submittedName>
        <fullName evidence="1">Uncharacterized protein</fullName>
    </submittedName>
</protein>
<name>A0A0G1ZK08_9BACT</name>
<evidence type="ECO:0000313" key="2">
    <source>
        <dbReference type="Proteomes" id="UP000034201"/>
    </source>
</evidence>
<dbReference type="EMBL" id="LCQQ01000051">
    <property type="protein sequence ID" value="KKW19699.1"/>
    <property type="molecule type" value="Genomic_DNA"/>
</dbReference>
<dbReference type="AlphaFoldDB" id="A0A0G1ZK08"/>
<organism evidence="1 2">
    <name type="scientific">Candidatus Adlerbacteria bacterium GW2011_GWC1_50_9</name>
    <dbReference type="NCBI Taxonomy" id="1618608"/>
    <lineage>
        <taxon>Bacteria</taxon>
        <taxon>Candidatus Adleribacteriota</taxon>
    </lineage>
</organism>
<evidence type="ECO:0000313" key="1">
    <source>
        <dbReference type="EMBL" id="KKW19699.1"/>
    </source>
</evidence>
<proteinExistence type="predicted"/>
<sequence length="56" mass="6331">MEKKRNTVIFLTLAAGQEIRNILYGDFYSILKARQDVIVLGAYQPVRFLLESGSAI</sequence>